<proteinExistence type="predicted"/>
<keyword evidence="2" id="KW-1185">Reference proteome</keyword>
<feature type="non-terminal residue" evidence="1">
    <location>
        <position position="23"/>
    </location>
</feature>
<dbReference type="AlphaFoldDB" id="A0A0M0J9I5"/>
<dbReference type="EMBL" id="JWZX01003242">
    <property type="protein sequence ID" value="KOO22883.1"/>
    <property type="molecule type" value="Genomic_DNA"/>
</dbReference>
<reference evidence="2" key="1">
    <citation type="journal article" date="2015" name="PLoS Genet.">
        <title>Genome Sequence and Transcriptome Analyses of Chrysochromulina tobin: Metabolic Tools for Enhanced Algal Fitness in the Prominent Order Prymnesiales (Haptophyceae).</title>
        <authorList>
            <person name="Hovde B.T."/>
            <person name="Deodato C.R."/>
            <person name="Hunsperger H.M."/>
            <person name="Ryken S.A."/>
            <person name="Yost W."/>
            <person name="Jha R.K."/>
            <person name="Patterson J."/>
            <person name="Monnat R.J. Jr."/>
            <person name="Barlow S.B."/>
            <person name="Starkenburg S.R."/>
            <person name="Cattolico R.A."/>
        </authorList>
    </citation>
    <scope>NUCLEOTIDE SEQUENCE</scope>
    <source>
        <strain evidence="2">CCMP291</strain>
    </source>
</reference>
<evidence type="ECO:0000313" key="1">
    <source>
        <dbReference type="EMBL" id="KOO22883.1"/>
    </source>
</evidence>
<comment type="caution">
    <text evidence="1">The sequence shown here is derived from an EMBL/GenBank/DDBJ whole genome shotgun (WGS) entry which is preliminary data.</text>
</comment>
<protein>
    <submittedName>
        <fullName evidence="1">Uncharacterized protein</fullName>
    </submittedName>
</protein>
<organism evidence="1 2">
    <name type="scientific">Chrysochromulina tobinii</name>
    <dbReference type="NCBI Taxonomy" id="1460289"/>
    <lineage>
        <taxon>Eukaryota</taxon>
        <taxon>Haptista</taxon>
        <taxon>Haptophyta</taxon>
        <taxon>Prymnesiophyceae</taxon>
        <taxon>Prymnesiales</taxon>
        <taxon>Chrysochromulinaceae</taxon>
        <taxon>Chrysochromulina</taxon>
    </lineage>
</organism>
<sequence length="23" mass="2217">MLVAMLVAMLIVGGCIPSGGVKG</sequence>
<dbReference type="Proteomes" id="UP000037460">
    <property type="component" value="Unassembled WGS sequence"/>
</dbReference>
<name>A0A0M0J9I5_9EUKA</name>
<accession>A0A0M0J9I5</accession>
<gene>
    <name evidence="1" type="ORF">Ctob_004791</name>
</gene>
<evidence type="ECO:0000313" key="2">
    <source>
        <dbReference type="Proteomes" id="UP000037460"/>
    </source>
</evidence>